<comment type="caution">
    <text evidence="13">The sequence shown here is derived from an EMBL/GenBank/DDBJ whole genome shotgun (WGS) entry which is preliminary data.</text>
</comment>
<keyword evidence="14" id="KW-1185">Reference proteome</keyword>
<evidence type="ECO:0000256" key="12">
    <source>
        <dbReference type="ARBA" id="ARBA00065185"/>
    </source>
</evidence>
<organism evidence="13 14">
    <name type="scientific">Trichinella papuae</name>
    <dbReference type="NCBI Taxonomy" id="268474"/>
    <lineage>
        <taxon>Eukaryota</taxon>
        <taxon>Metazoa</taxon>
        <taxon>Ecdysozoa</taxon>
        <taxon>Nematoda</taxon>
        <taxon>Enoplea</taxon>
        <taxon>Dorylaimia</taxon>
        <taxon>Trichinellida</taxon>
        <taxon>Trichinellidae</taxon>
        <taxon>Trichinella</taxon>
    </lineage>
</organism>
<keyword evidence="4" id="KW-0963">Cytoplasm</keyword>
<evidence type="ECO:0000256" key="2">
    <source>
        <dbReference type="ARBA" id="ARBA00004556"/>
    </source>
</evidence>
<evidence type="ECO:0000256" key="1">
    <source>
        <dbReference type="ARBA" id="ARBA00004123"/>
    </source>
</evidence>
<keyword evidence="5" id="KW-0132">Cell division</keyword>
<dbReference type="GO" id="GO:0051301">
    <property type="term" value="P:cell division"/>
    <property type="evidence" value="ECO:0007669"/>
    <property type="project" value="UniProtKB-KW"/>
</dbReference>
<comment type="subunit">
    <text evidence="12">Belongs to the multiprotein complex Integrator, at least composed of IntS1, IntS2, IntS3, IntS4, omd/IntS5, IntS6, defl/IntS7, IntS8, IntS9, IntS10, IntS11, IntS12, asun/IntS13, IntS14 and IntS15. The core complex associates with protein phosphatase 2A subunits mts/PP2A and Pp2A-29B, to form the Integrator-PP2A (INTAC) complex.</text>
</comment>
<evidence type="ECO:0000256" key="9">
    <source>
        <dbReference type="ARBA" id="ARBA00030658"/>
    </source>
</evidence>
<dbReference type="Pfam" id="PF10221">
    <property type="entry name" value="Mat89Bb"/>
    <property type="match status" value="2"/>
</dbReference>
<evidence type="ECO:0000256" key="3">
    <source>
        <dbReference type="ARBA" id="ARBA00020501"/>
    </source>
</evidence>
<dbReference type="OrthoDB" id="5844105at2759"/>
<reference evidence="13 14" key="1">
    <citation type="submission" date="2015-01" db="EMBL/GenBank/DDBJ databases">
        <title>Evolution of Trichinella species and genotypes.</title>
        <authorList>
            <person name="Korhonen P.K."/>
            <person name="Edoardo P."/>
            <person name="Giuseppe L.R."/>
            <person name="Gasser R.B."/>
        </authorList>
    </citation>
    <scope>NUCLEOTIDE SEQUENCE [LARGE SCALE GENOMIC DNA]</scope>
    <source>
        <strain evidence="13">ISS1980</strain>
    </source>
</reference>
<keyword evidence="7" id="KW-0539">Nucleus</keyword>
<dbReference type="GO" id="GO:0032039">
    <property type="term" value="C:integrator complex"/>
    <property type="evidence" value="ECO:0007669"/>
    <property type="project" value="TreeGrafter"/>
</dbReference>
<sequence>MESSLEVTFVLDHGTYFAQRCSQPVKVNRPSFPQSSKTNAEDKPFKWSPSIWSCTVQALFEYRRIVCDLFGDPGKICIILVDQCCRTLDAKFLHSDETLDEWLKTNGAFTLKENENDPSILSGIKMAIDRMDMENTGKRIPTNCPNRIITITHFKDEAEVKKLLDEVYNHMLTVPTRSDFEICLINTYPDKVDGAVKPMQSNTVQFFQNRKLAIRLFVDKELCWLVDHQKDCNAHIDWLYEVKDSNGDGSQVKKEERPYSTLPEVTYLPEIGNIGMMSLQESNAADSWSQADGLPWCNFTSVHKMRQNTLHVYLYNCEAGAPLFNKIYQIVQRHYDLASLTVCNIPMKEEVSEAESGSKPYNVELLHHRKVLEDVWKAGLVRNNGTIYVTAANSTYMTFKVNWGSVWRSHEKDLQFSTMAVPCTPVSINQRETMCLTNYILSGRIVLICVDLPDDGRIYTHALVSRNGRLYVQSLQIGRSSFEMLPSRKNGPGTAVTDYRVNAFQELIEDSLLKPGGPTIPKGTAEKYLIEITEYWPINNSSSVLFALSSRLEPLLSHMRKKILTECDQEECRRVLLDINTSSLKNEPLPMGNCKKMAGMTALVISVFTEEKNICMNCYRKQQYSVLWAELNKYVSTYAHHSKAHESLLVALQQVTQKSGTVQKESKQSSIQKLKTAANQMELIEQALADEAGLLCGDDDGELGEVAGKQSLLDYCSQVHHEEHYTKWRDFEGRIAMNAGGEVILYRNLGNKADKN</sequence>
<evidence type="ECO:0000313" key="14">
    <source>
        <dbReference type="Proteomes" id="UP000054843"/>
    </source>
</evidence>
<comment type="subcellular location">
    <subcellularLocation>
        <location evidence="2">Cytoplasm</location>
        <location evidence="2">Perinuclear region</location>
    </subcellularLocation>
    <subcellularLocation>
        <location evidence="1">Nucleus</location>
    </subcellularLocation>
</comment>
<proteinExistence type="inferred from homology"/>
<dbReference type="GO" id="GO:0051642">
    <property type="term" value="P:centrosome localization"/>
    <property type="evidence" value="ECO:0007669"/>
    <property type="project" value="TreeGrafter"/>
</dbReference>
<dbReference type="GO" id="GO:0048471">
    <property type="term" value="C:perinuclear region of cytoplasm"/>
    <property type="evidence" value="ECO:0007669"/>
    <property type="project" value="UniProtKB-SubCell"/>
</dbReference>
<comment type="similarity">
    <text evidence="11">Belongs to the Integrator subunit 13 family.</text>
</comment>
<evidence type="ECO:0000313" key="13">
    <source>
        <dbReference type="EMBL" id="KRZ68606.1"/>
    </source>
</evidence>
<keyword evidence="6" id="KW-0498">Mitosis</keyword>
<dbReference type="GO" id="GO:0007346">
    <property type="term" value="P:regulation of mitotic cell cycle"/>
    <property type="evidence" value="ECO:0007669"/>
    <property type="project" value="TreeGrafter"/>
</dbReference>
<name>A0A0V1MB14_9BILA</name>
<dbReference type="AlphaFoldDB" id="A0A0V1MB14"/>
<evidence type="ECO:0000256" key="11">
    <source>
        <dbReference type="ARBA" id="ARBA00061603"/>
    </source>
</evidence>
<accession>A0A0V1MB14</accession>
<evidence type="ECO:0000256" key="5">
    <source>
        <dbReference type="ARBA" id="ARBA00022618"/>
    </source>
</evidence>
<dbReference type="PANTHER" id="PTHR12955:SF1">
    <property type="entry name" value="INTEGRATOR COMPLEX SUBUNIT 13"/>
    <property type="match status" value="1"/>
</dbReference>
<evidence type="ECO:0000256" key="8">
    <source>
        <dbReference type="ARBA" id="ARBA00023306"/>
    </source>
</evidence>
<dbReference type="EMBL" id="JYDO01000160">
    <property type="protein sequence ID" value="KRZ68606.1"/>
    <property type="molecule type" value="Genomic_DNA"/>
</dbReference>
<protein>
    <recommendedName>
        <fullName evidence="3">Protein asunder</fullName>
    </recommendedName>
    <alternativeName>
        <fullName evidence="10">Cell cycle regulator Mat89Bb</fullName>
    </alternativeName>
    <alternativeName>
        <fullName evidence="9">Set apart in position or space protein</fullName>
    </alternativeName>
</protein>
<dbReference type="InterPro" id="IPR019355">
    <property type="entry name" value="Cell_cycle_regulator_Mat89Bb"/>
</dbReference>
<evidence type="ECO:0000256" key="7">
    <source>
        <dbReference type="ARBA" id="ARBA00023242"/>
    </source>
</evidence>
<evidence type="ECO:0000256" key="10">
    <source>
        <dbReference type="ARBA" id="ARBA00032585"/>
    </source>
</evidence>
<gene>
    <name evidence="13" type="primary">asun</name>
    <name evidence="13" type="ORF">T10_8126</name>
</gene>
<dbReference type="PANTHER" id="PTHR12955">
    <property type="entry name" value="SARCOMA ANTIGEN NY-SAR-95-RELATED"/>
    <property type="match status" value="1"/>
</dbReference>
<evidence type="ECO:0000256" key="4">
    <source>
        <dbReference type="ARBA" id="ARBA00022490"/>
    </source>
</evidence>
<dbReference type="Proteomes" id="UP000054843">
    <property type="component" value="Unassembled WGS sequence"/>
</dbReference>
<dbReference type="STRING" id="268474.A0A0V1MB14"/>
<keyword evidence="8" id="KW-0131">Cell cycle</keyword>
<evidence type="ECO:0000256" key="6">
    <source>
        <dbReference type="ARBA" id="ARBA00022776"/>
    </source>
</evidence>